<dbReference type="GO" id="GO:0046872">
    <property type="term" value="F:metal ion binding"/>
    <property type="evidence" value="ECO:0007669"/>
    <property type="project" value="UniProtKB-KW"/>
</dbReference>
<organism evidence="6 7">
    <name type="scientific">Methyloglobulus morosus KoM1</name>
    <dbReference type="NCBI Taxonomy" id="1116472"/>
    <lineage>
        <taxon>Bacteria</taxon>
        <taxon>Pseudomonadati</taxon>
        <taxon>Pseudomonadota</taxon>
        <taxon>Gammaproteobacteria</taxon>
        <taxon>Methylococcales</taxon>
        <taxon>Methylococcaceae</taxon>
        <taxon>Methyloglobulus</taxon>
    </lineage>
</organism>
<proteinExistence type="inferred from homology"/>
<evidence type="ECO:0000313" key="7">
    <source>
        <dbReference type="Proteomes" id="UP000017842"/>
    </source>
</evidence>
<evidence type="ECO:0000313" key="6">
    <source>
        <dbReference type="EMBL" id="ESS73635.1"/>
    </source>
</evidence>
<keyword evidence="7" id="KW-1185">Reference proteome</keyword>
<dbReference type="PANTHER" id="PTHR37164">
    <property type="entry name" value="BACTERIOHEMERYTHRIN"/>
    <property type="match status" value="1"/>
</dbReference>
<dbReference type="NCBIfam" id="NF033749">
    <property type="entry name" value="bact_hemeryth"/>
    <property type="match status" value="1"/>
</dbReference>
<feature type="domain" description="Hemerythrin-like" evidence="5">
    <location>
        <begin position="15"/>
        <end position="121"/>
    </location>
</feature>
<dbReference type="NCBIfam" id="TIGR02481">
    <property type="entry name" value="hemeryth_dom"/>
    <property type="match status" value="1"/>
</dbReference>
<dbReference type="PANTHER" id="PTHR37164:SF1">
    <property type="entry name" value="BACTERIOHEMERYTHRIN"/>
    <property type="match status" value="1"/>
</dbReference>
<keyword evidence="2" id="KW-0813">Transport</keyword>
<comment type="caution">
    <text evidence="6">The sequence shown here is derived from an EMBL/GenBank/DDBJ whole genome shotgun (WGS) entry which is preliminary data.</text>
</comment>
<name>V5BK05_9GAMM</name>
<dbReference type="InterPro" id="IPR016131">
    <property type="entry name" value="Haemerythrin_Fe_BS"/>
</dbReference>
<evidence type="ECO:0000256" key="3">
    <source>
        <dbReference type="ARBA" id="ARBA00022723"/>
    </source>
</evidence>
<dbReference type="InterPro" id="IPR012312">
    <property type="entry name" value="Hemerythrin-like"/>
</dbReference>
<reference evidence="6 7" key="1">
    <citation type="journal article" date="2013" name="Genome Announc.">
        <title>Draft Genome Sequence of the Methanotrophic Gammaproteobacterium Methyloglobulus morosus DSM 22980 Strain KoM1.</title>
        <authorList>
            <person name="Poehlein A."/>
            <person name="Deutzmann J.S."/>
            <person name="Daniel R."/>
            <person name="Simeonova D.D."/>
        </authorList>
    </citation>
    <scope>NUCLEOTIDE SEQUENCE [LARGE SCALE GENOMIC DNA]</scope>
    <source>
        <strain evidence="6 7">KoM1</strain>
    </source>
</reference>
<dbReference type="GO" id="GO:0005344">
    <property type="term" value="F:oxygen carrier activity"/>
    <property type="evidence" value="ECO:0007669"/>
    <property type="project" value="UniProtKB-KW"/>
</dbReference>
<keyword evidence="3" id="KW-0479">Metal-binding</keyword>
<evidence type="ECO:0000256" key="2">
    <source>
        <dbReference type="ARBA" id="ARBA00022621"/>
    </source>
</evidence>
<dbReference type="EMBL" id="AYLO01000015">
    <property type="protein sequence ID" value="ESS73635.1"/>
    <property type="molecule type" value="Genomic_DNA"/>
</dbReference>
<dbReference type="SUPFAM" id="SSF47188">
    <property type="entry name" value="Hemerythrin-like"/>
    <property type="match status" value="1"/>
</dbReference>
<dbReference type="eggNOG" id="COG2703">
    <property type="taxonomic scope" value="Bacteria"/>
</dbReference>
<dbReference type="InterPro" id="IPR035938">
    <property type="entry name" value="Hemerythrin-like_sf"/>
</dbReference>
<evidence type="ECO:0000256" key="1">
    <source>
        <dbReference type="ARBA" id="ARBA00010587"/>
    </source>
</evidence>
<dbReference type="Gene3D" id="1.20.120.50">
    <property type="entry name" value="Hemerythrin-like"/>
    <property type="match status" value="1"/>
</dbReference>
<dbReference type="PATRIC" id="fig|1116472.3.peg.558"/>
<dbReference type="Proteomes" id="UP000017842">
    <property type="component" value="Unassembled WGS sequence"/>
</dbReference>
<dbReference type="RefSeq" id="WP_023493459.1">
    <property type="nucleotide sequence ID" value="NZ_AYLO01000015.1"/>
</dbReference>
<dbReference type="STRING" id="1116472.MGMO_15c00560"/>
<dbReference type="Pfam" id="PF01814">
    <property type="entry name" value="Hemerythrin"/>
    <property type="match status" value="1"/>
</dbReference>
<keyword evidence="2" id="KW-0561">Oxygen transport</keyword>
<evidence type="ECO:0000256" key="4">
    <source>
        <dbReference type="ARBA" id="ARBA00023004"/>
    </source>
</evidence>
<evidence type="ECO:0000259" key="5">
    <source>
        <dbReference type="Pfam" id="PF01814"/>
    </source>
</evidence>
<protein>
    <submittedName>
        <fullName evidence="6">Bacteriohemerythrin</fullName>
    </submittedName>
</protein>
<dbReference type="AlphaFoldDB" id="V5BK05"/>
<comment type="similarity">
    <text evidence="1">Belongs to the hemerythrin family.</text>
</comment>
<dbReference type="CDD" id="cd12107">
    <property type="entry name" value="Hemerythrin"/>
    <property type="match status" value="1"/>
</dbReference>
<dbReference type="PROSITE" id="PS00550">
    <property type="entry name" value="HEMERYTHRINS"/>
    <property type="match status" value="1"/>
</dbReference>
<sequence>MALITWTKEQYGTNVTVCDDEHKTLFDKLNKLYDLATGSAGRAAVGEQLDDLIGFVAWHFATEERLMQSKNYSGYTAHKAEHDKLVATCVDLQTKFHKGEADVTAETGAFVKSWLDSHIPQFDMPYEPSLNG</sequence>
<keyword evidence="4" id="KW-0408">Iron</keyword>
<gene>
    <name evidence="6" type="ORF">MGMO_15c00560</name>
</gene>
<dbReference type="InterPro" id="IPR012827">
    <property type="entry name" value="Hemerythrin_metal-bd"/>
</dbReference>
<accession>V5BK05</accession>
<dbReference type="OrthoDB" id="1122424at2"/>
<dbReference type="InterPro" id="IPR050669">
    <property type="entry name" value="Hemerythrin"/>
</dbReference>